<dbReference type="InterPro" id="IPR051810">
    <property type="entry name" value="Precorrin_MeTrfase"/>
</dbReference>
<keyword evidence="3" id="KW-1185">Reference proteome</keyword>
<dbReference type="Gene3D" id="3.30.420.180">
    <property type="entry name" value="CobE/GbiG C-terminal domain"/>
    <property type="match status" value="1"/>
</dbReference>
<accession>A0ABQ3X0N4</accession>
<sequence>MTAAKSEAGGRVMAEKSEAGGRVIVLGLGARSGVDLEAPVRAALAVAGLTPGDVAVLATLDRRAAEPRVRDLAARHGWRLAGFPAHELAACPVPNPGRAAGVAVGTPSVAEAAALLAAGPGAELILPKRAAGGVTVALYSARVSITTFT</sequence>
<dbReference type="Pfam" id="PF01890">
    <property type="entry name" value="CbiG_C"/>
    <property type="match status" value="1"/>
</dbReference>
<dbReference type="RefSeq" id="WP_203792919.1">
    <property type="nucleotide sequence ID" value="NZ_BAAAQE010000051.1"/>
</dbReference>
<dbReference type="PANTHER" id="PTHR47036:SF1">
    <property type="entry name" value="COBALT-FACTOR III C(17)-METHYLTRANSFERASE-RELATED"/>
    <property type="match status" value="1"/>
</dbReference>
<name>A0ABQ3X0N4_9ACTN</name>
<reference evidence="2 3" key="1">
    <citation type="submission" date="2021-01" db="EMBL/GenBank/DDBJ databases">
        <title>Whole genome shotgun sequence of Actinoplanes couchii NBRC 106145.</title>
        <authorList>
            <person name="Komaki H."/>
            <person name="Tamura T."/>
        </authorList>
    </citation>
    <scope>NUCLEOTIDE SEQUENCE [LARGE SCALE GENOMIC DNA]</scope>
    <source>
        <strain evidence="2 3">NBRC 106145</strain>
    </source>
</reference>
<proteinExistence type="predicted"/>
<dbReference type="InterPro" id="IPR002750">
    <property type="entry name" value="CobE/GbiG_C"/>
</dbReference>
<dbReference type="Proteomes" id="UP000612282">
    <property type="component" value="Unassembled WGS sequence"/>
</dbReference>
<organism evidence="2 3">
    <name type="scientific">Actinoplanes couchii</name>
    <dbReference type="NCBI Taxonomy" id="403638"/>
    <lineage>
        <taxon>Bacteria</taxon>
        <taxon>Bacillati</taxon>
        <taxon>Actinomycetota</taxon>
        <taxon>Actinomycetes</taxon>
        <taxon>Micromonosporales</taxon>
        <taxon>Micromonosporaceae</taxon>
        <taxon>Actinoplanes</taxon>
    </lineage>
</organism>
<dbReference type="SUPFAM" id="SSF159664">
    <property type="entry name" value="CobE/GbiG C-terminal domain-like"/>
    <property type="match status" value="1"/>
</dbReference>
<evidence type="ECO:0000313" key="3">
    <source>
        <dbReference type="Proteomes" id="UP000612282"/>
    </source>
</evidence>
<dbReference type="InterPro" id="IPR036518">
    <property type="entry name" value="CobE/GbiG_C_sf"/>
</dbReference>
<feature type="domain" description="CobE/GbiG C-terminal" evidence="1">
    <location>
        <begin position="24"/>
        <end position="138"/>
    </location>
</feature>
<dbReference type="PANTHER" id="PTHR47036">
    <property type="entry name" value="COBALT-FACTOR III C(17)-METHYLTRANSFERASE-RELATED"/>
    <property type="match status" value="1"/>
</dbReference>
<evidence type="ECO:0000259" key="1">
    <source>
        <dbReference type="Pfam" id="PF01890"/>
    </source>
</evidence>
<evidence type="ECO:0000313" key="2">
    <source>
        <dbReference type="EMBL" id="GID52101.1"/>
    </source>
</evidence>
<comment type="caution">
    <text evidence="2">The sequence shown here is derived from an EMBL/GenBank/DDBJ whole genome shotgun (WGS) entry which is preliminary data.</text>
</comment>
<dbReference type="EMBL" id="BOMG01000008">
    <property type="protein sequence ID" value="GID52101.1"/>
    <property type="molecule type" value="Genomic_DNA"/>
</dbReference>
<gene>
    <name evidence="2" type="ORF">Aco03nite_005050</name>
</gene>
<protein>
    <recommendedName>
        <fullName evidence="1">CobE/GbiG C-terminal domain-containing protein</fullName>
    </recommendedName>
</protein>